<gene>
    <name evidence="1" type="ORF">GWI33_017662</name>
</gene>
<dbReference type="Proteomes" id="UP000625711">
    <property type="component" value="Unassembled WGS sequence"/>
</dbReference>
<reference evidence="1" key="1">
    <citation type="submission" date="2020-08" db="EMBL/GenBank/DDBJ databases">
        <title>Genome sequencing and assembly of the red palm weevil Rhynchophorus ferrugineus.</title>
        <authorList>
            <person name="Dias G.B."/>
            <person name="Bergman C.M."/>
            <person name="Manee M."/>
        </authorList>
    </citation>
    <scope>NUCLEOTIDE SEQUENCE</scope>
    <source>
        <strain evidence="1">AA-2017</strain>
        <tissue evidence="1">Whole larva</tissue>
    </source>
</reference>
<dbReference type="EMBL" id="JAACXV010014244">
    <property type="protein sequence ID" value="KAF7269297.1"/>
    <property type="molecule type" value="Genomic_DNA"/>
</dbReference>
<evidence type="ECO:0000313" key="2">
    <source>
        <dbReference type="Proteomes" id="UP000625711"/>
    </source>
</evidence>
<protein>
    <submittedName>
        <fullName evidence="1">Uncharacterized protein</fullName>
    </submittedName>
</protein>
<name>A0A834HV12_RHYFE</name>
<organism evidence="1 2">
    <name type="scientific">Rhynchophorus ferrugineus</name>
    <name type="common">Red palm weevil</name>
    <name type="synonym">Curculio ferrugineus</name>
    <dbReference type="NCBI Taxonomy" id="354439"/>
    <lineage>
        <taxon>Eukaryota</taxon>
        <taxon>Metazoa</taxon>
        <taxon>Ecdysozoa</taxon>
        <taxon>Arthropoda</taxon>
        <taxon>Hexapoda</taxon>
        <taxon>Insecta</taxon>
        <taxon>Pterygota</taxon>
        <taxon>Neoptera</taxon>
        <taxon>Endopterygota</taxon>
        <taxon>Coleoptera</taxon>
        <taxon>Polyphaga</taxon>
        <taxon>Cucujiformia</taxon>
        <taxon>Curculionidae</taxon>
        <taxon>Dryophthorinae</taxon>
        <taxon>Rhynchophorus</taxon>
    </lineage>
</organism>
<keyword evidence="2" id="KW-1185">Reference proteome</keyword>
<comment type="caution">
    <text evidence="1">The sequence shown here is derived from an EMBL/GenBank/DDBJ whole genome shotgun (WGS) entry which is preliminary data.</text>
</comment>
<evidence type="ECO:0000313" key="1">
    <source>
        <dbReference type="EMBL" id="KAF7269297.1"/>
    </source>
</evidence>
<feature type="non-terminal residue" evidence="1">
    <location>
        <position position="1"/>
    </location>
</feature>
<proteinExistence type="predicted"/>
<sequence>FGLYKQTLS</sequence>
<accession>A0A834HV12</accession>